<gene>
    <name evidence="1" type="ORF">CWS01_13095</name>
</gene>
<dbReference type="GO" id="GO:0033969">
    <property type="term" value="F:gamma-glutamyl-gamma-aminobutyrate hydrolase activity"/>
    <property type="evidence" value="ECO:0007669"/>
    <property type="project" value="TreeGrafter"/>
</dbReference>
<dbReference type="PANTHER" id="PTHR43235">
    <property type="entry name" value="GLUTAMINE AMIDOTRANSFERASE PB2B2.05-RELATED"/>
    <property type="match status" value="1"/>
</dbReference>
<dbReference type="InterPro" id="IPR044668">
    <property type="entry name" value="PuuD-like"/>
</dbReference>
<dbReference type="AlphaFoldDB" id="A0A2N0Z144"/>
<dbReference type="PANTHER" id="PTHR43235:SF1">
    <property type="entry name" value="GLUTAMINE AMIDOTRANSFERASE PB2B2.05-RELATED"/>
    <property type="match status" value="1"/>
</dbReference>
<dbReference type="CDD" id="cd01745">
    <property type="entry name" value="GATase1_2"/>
    <property type="match status" value="1"/>
</dbReference>
<proteinExistence type="predicted"/>
<dbReference type="InterPro" id="IPR011697">
    <property type="entry name" value="Peptidase_C26"/>
</dbReference>
<keyword evidence="1" id="KW-0378">Hydrolase</keyword>
<evidence type="ECO:0000313" key="2">
    <source>
        <dbReference type="Proteomes" id="UP000233375"/>
    </source>
</evidence>
<organism evidence="1 2">
    <name type="scientific">Niallia nealsonii</name>
    <dbReference type="NCBI Taxonomy" id="115979"/>
    <lineage>
        <taxon>Bacteria</taxon>
        <taxon>Bacillati</taxon>
        <taxon>Bacillota</taxon>
        <taxon>Bacilli</taxon>
        <taxon>Bacillales</taxon>
        <taxon>Bacillaceae</taxon>
        <taxon>Niallia</taxon>
    </lineage>
</organism>
<dbReference type="FunFam" id="3.40.50.880:FF:000030">
    <property type="entry name" value="Gamma-glutamyl-gamma-aminobutyrate hydrolase PuuD"/>
    <property type="match status" value="1"/>
</dbReference>
<sequence>MICLANKPVIGITGAYVFHNKFMEGTYVHHDYQKAIAANGGIPIILPFLEENLAEEMAEQCDAILFSGGEDIDPKFYGQDPHQKLAATIPLRDKWEIALLEKAMKKKKPILAICRGIQLLNVALGGTLIQDIPSDVKGSIKHSQTVNRSWDSHWVILEKGSRLETILQAKKIRVNSLHHQAVDHLAESLRVTATSSDGIIEAVEHTYYEHFLLGIQWHPESMAATDETMNKIFAEFIKNAK</sequence>
<dbReference type="InterPro" id="IPR029062">
    <property type="entry name" value="Class_I_gatase-like"/>
</dbReference>
<dbReference type="Proteomes" id="UP000233375">
    <property type="component" value="Unassembled WGS sequence"/>
</dbReference>
<name>A0A2N0Z144_9BACI</name>
<protein>
    <submittedName>
        <fullName evidence="1">Gamma-glutamyl-gamma-aminobutyrate hydrolase</fullName>
    </submittedName>
</protein>
<dbReference type="Gene3D" id="3.40.50.880">
    <property type="match status" value="1"/>
</dbReference>
<accession>A0A2N0Z144</accession>
<evidence type="ECO:0000313" key="1">
    <source>
        <dbReference type="EMBL" id="PKG23213.1"/>
    </source>
</evidence>
<keyword evidence="2" id="KW-1185">Reference proteome</keyword>
<dbReference type="GO" id="GO:0006598">
    <property type="term" value="P:polyamine catabolic process"/>
    <property type="evidence" value="ECO:0007669"/>
    <property type="project" value="TreeGrafter"/>
</dbReference>
<dbReference type="GO" id="GO:0005829">
    <property type="term" value="C:cytosol"/>
    <property type="evidence" value="ECO:0007669"/>
    <property type="project" value="TreeGrafter"/>
</dbReference>
<reference evidence="1 2" key="1">
    <citation type="journal article" date="2003" name="Int. J. Syst. Evol. Microbiol.">
        <title>Bacillus nealsonii sp. nov., isolated from a spacecraft-assembly facility, whose spores are gamma-radiation resistant.</title>
        <authorList>
            <person name="Venkateswaran K."/>
            <person name="Kempf M."/>
            <person name="Chen F."/>
            <person name="Satomi M."/>
            <person name="Nicholson W."/>
            <person name="Kern R."/>
        </authorList>
    </citation>
    <scope>NUCLEOTIDE SEQUENCE [LARGE SCALE GENOMIC DNA]</scope>
    <source>
        <strain evidence="1 2">FO-92</strain>
    </source>
</reference>
<dbReference type="OrthoDB" id="9813383at2"/>
<comment type="caution">
    <text evidence="1">The sequence shown here is derived from an EMBL/GenBank/DDBJ whole genome shotgun (WGS) entry which is preliminary data.</text>
</comment>
<dbReference type="SUPFAM" id="SSF52317">
    <property type="entry name" value="Class I glutamine amidotransferase-like"/>
    <property type="match status" value="1"/>
</dbReference>
<dbReference type="Pfam" id="PF07722">
    <property type="entry name" value="Peptidase_C26"/>
    <property type="match status" value="1"/>
</dbReference>
<dbReference type="PROSITE" id="PS51273">
    <property type="entry name" value="GATASE_TYPE_1"/>
    <property type="match status" value="1"/>
</dbReference>
<dbReference type="EMBL" id="PISE01000027">
    <property type="protein sequence ID" value="PKG23213.1"/>
    <property type="molecule type" value="Genomic_DNA"/>
</dbReference>